<keyword evidence="5 8" id="KW-0418">Kinase</keyword>
<accession>A0A1E8QCR6</accession>
<keyword evidence="6" id="KW-0067">ATP-binding</keyword>
<keyword evidence="9" id="KW-1185">Reference proteome</keyword>
<keyword evidence="4" id="KW-0547">Nucleotide-binding</keyword>
<dbReference type="InterPro" id="IPR000719">
    <property type="entry name" value="Prot_kinase_dom"/>
</dbReference>
<dbReference type="EMBL" id="MCHX01000001">
    <property type="protein sequence ID" value="OFJ55759.1"/>
    <property type="molecule type" value="Genomic_DNA"/>
</dbReference>
<dbReference type="SUPFAM" id="SSF56112">
    <property type="entry name" value="Protein kinase-like (PK-like)"/>
    <property type="match status" value="1"/>
</dbReference>
<dbReference type="RefSeq" id="WP_070351186.1">
    <property type="nucleotide sequence ID" value="NZ_CP043474.1"/>
</dbReference>
<evidence type="ECO:0000313" key="8">
    <source>
        <dbReference type="EMBL" id="OFJ55759.1"/>
    </source>
</evidence>
<organism evidence="8 9">
    <name type="scientific">Mycolicibacterium grossiae</name>
    <dbReference type="NCBI Taxonomy" id="1552759"/>
    <lineage>
        <taxon>Bacteria</taxon>
        <taxon>Bacillati</taxon>
        <taxon>Actinomycetota</taxon>
        <taxon>Actinomycetes</taxon>
        <taxon>Mycobacteriales</taxon>
        <taxon>Mycobacteriaceae</taxon>
        <taxon>Mycolicibacterium</taxon>
    </lineage>
</organism>
<dbReference type="InterPro" id="IPR008271">
    <property type="entry name" value="Ser/Thr_kinase_AS"/>
</dbReference>
<evidence type="ECO:0000313" key="9">
    <source>
        <dbReference type="Proteomes" id="UP000178953"/>
    </source>
</evidence>
<reference evidence="8 9" key="1">
    <citation type="submission" date="2016-09" db="EMBL/GenBank/DDBJ databases">
        <title>genome sequence of Mycobacterium sp. 739 SCH.</title>
        <authorList>
            <person name="Greninger A.L."/>
            <person name="Qin X."/>
            <person name="Jerome K."/>
            <person name="Vora S."/>
            <person name="Quinn K."/>
        </authorList>
    </citation>
    <scope>NUCLEOTIDE SEQUENCE [LARGE SCALE GENOMIC DNA]</scope>
    <source>
        <strain evidence="8 9">SCH</strain>
    </source>
</reference>
<evidence type="ECO:0000256" key="6">
    <source>
        <dbReference type="ARBA" id="ARBA00022840"/>
    </source>
</evidence>
<dbReference type="CDD" id="cd14014">
    <property type="entry name" value="STKc_PknB_like"/>
    <property type="match status" value="1"/>
</dbReference>
<evidence type="ECO:0000256" key="4">
    <source>
        <dbReference type="ARBA" id="ARBA00022741"/>
    </source>
</evidence>
<dbReference type="InterPro" id="IPR011009">
    <property type="entry name" value="Kinase-like_dom_sf"/>
</dbReference>
<dbReference type="GO" id="GO:0005524">
    <property type="term" value="F:ATP binding"/>
    <property type="evidence" value="ECO:0007669"/>
    <property type="project" value="UniProtKB-KW"/>
</dbReference>
<dbReference type="PROSITE" id="PS50011">
    <property type="entry name" value="PROTEIN_KINASE_DOM"/>
    <property type="match status" value="1"/>
</dbReference>
<evidence type="ECO:0000259" key="7">
    <source>
        <dbReference type="PROSITE" id="PS50011"/>
    </source>
</evidence>
<dbReference type="PANTHER" id="PTHR43289:SF6">
    <property type="entry name" value="SERINE_THREONINE-PROTEIN KINASE NEKL-3"/>
    <property type="match status" value="1"/>
</dbReference>
<dbReference type="GO" id="GO:0080090">
    <property type="term" value="P:regulation of primary metabolic process"/>
    <property type="evidence" value="ECO:0007669"/>
    <property type="project" value="UniProtKB-ARBA"/>
</dbReference>
<evidence type="ECO:0000256" key="5">
    <source>
        <dbReference type="ARBA" id="ARBA00022777"/>
    </source>
</evidence>
<keyword evidence="2 8" id="KW-0723">Serine/threonine-protein kinase</keyword>
<dbReference type="Gene3D" id="3.30.200.20">
    <property type="entry name" value="Phosphorylase Kinase, domain 1"/>
    <property type="match status" value="1"/>
</dbReference>
<dbReference type="Proteomes" id="UP000178953">
    <property type="component" value="Unassembled WGS sequence"/>
</dbReference>
<dbReference type="GO" id="GO:0004674">
    <property type="term" value="F:protein serine/threonine kinase activity"/>
    <property type="evidence" value="ECO:0007669"/>
    <property type="project" value="UniProtKB-KW"/>
</dbReference>
<feature type="domain" description="Protein kinase" evidence="7">
    <location>
        <begin position="11"/>
        <end position="263"/>
    </location>
</feature>
<dbReference type="AlphaFoldDB" id="A0A1E8QCR6"/>
<dbReference type="PROSITE" id="PS00108">
    <property type="entry name" value="PROTEIN_KINASE_ST"/>
    <property type="match status" value="1"/>
</dbReference>
<keyword evidence="3" id="KW-0808">Transferase</keyword>
<dbReference type="EC" id="2.7.11.1" evidence="1"/>
<name>A0A1E8QCR6_9MYCO</name>
<dbReference type="SMART" id="SM00220">
    <property type="entry name" value="S_TKc"/>
    <property type="match status" value="1"/>
</dbReference>
<evidence type="ECO:0000256" key="2">
    <source>
        <dbReference type="ARBA" id="ARBA00022527"/>
    </source>
</evidence>
<proteinExistence type="predicted"/>
<sequence length="264" mass="28140">MLAPGDRHGDYVVDAVRGRGGSATVYAAHHAMAPSRVVALKVLDAPTPQRVAHLHREFDVAWRLTHPRIVTVYEQGPGWLTMELLGGGAVTTLERMPDRLAALADVAAGLDYAHDHRVAHGDVKPSNMLVHSDFGHGGAVLVDFGSARLLDGTDDAPRPAGIEASLPYAAPEVLRGRPASAASDEYALACSAVELLTGAPPFVAATTMALTDAHLHRPVPGYARRLAWISHAFDSILAKAMAKDPGQRYPTCTEFVRLVTRALT</sequence>
<dbReference type="Pfam" id="PF00069">
    <property type="entry name" value="Pkinase"/>
    <property type="match status" value="1"/>
</dbReference>
<dbReference type="OrthoDB" id="5622056at2"/>
<evidence type="ECO:0000256" key="3">
    <source>
        <dbReference type="ARBA" id="ARBA00022679"/>
    </source>
</evidence>
<gene>
    <name evidence="8" type="ORF">BEL07_00745</name>
</gene>
<dbReference type="PANTHER" id="PTHR43289">
    <property type="entry name" value="MITOGEN-ACTIVATED PROTEIN KINASE KINASE KINASE 20-RELATED"/>
    <property type="match status" value="1"/>
</dbReference>
<protein>
    <recommendedName>
        <fullName evidence="1">non-specific serine/threonine protein kinase</fullName>
        <ecNumber evidence="1">2.7.11.1</ecNumber>
    </recommendedName>
</protein>
<dbReference type="Gene3D" id="1.10.510.10">
    <property type="entry name" value="Transferase(Phosphotransferase) domain 1"/>
    <property type="match status" value="1"/>
</dbReference>
<comment type="caution">
    <text evidence="8">The sequence shown here is derived from an EMBL/GenBank/DDBJ whole genome shotgun (WGS) entry which is preliminary data.</text>
</comment>
<evidence type="ECO:0000256" key="1">
    <source>
        <dbReference type="ARBA" id="ARBA00012513"/>
    </source>
</evidence>